<dbReference type="InterPro" id="IPR023214">
    <property type="entry name" value="HAD_sf"/>
</dbReference>
<dbReference type="Proteomes" id="UP001319882">
    <property type="component" value="Unassembled WGS sequence"/>
</dbReference>
<dbReference type="CDD" id="cd16417">
    <property type="entry name" value="HAD_PGPase"/>
    <property type="match status" value="1"/>
</dbReference>
<comment type="pathway">
    <text evidence="3 10">Organic acid metabolism; glycolate biosynthesis; glycolate from 2-phosphoglycolate: step 1/1.</text>
</comment>
<proteinExistence type="inferred from homology"/>
<comment type="function">
    <text evidence="10">Specifically catalyzes the dephosphorylation of 2-phosphoglycolate. Is involved in the dissimilation of the intracellular 2-phosphoglycolate formed during the DNA repair of 3'-phosphoglycolate ends, a major class of DNA lesions induced by oxidative stress.</text>
</comment>
<dbReference type="RefSeq" id="WP_227389273.1">
    <property type="nucleotide sequence ID" value="NZ_JBHSCJ010000010.1"/>
</dbReference>
<comment type="cofactor">
    <cofactor evidence="2 10">
        <name>Mg(2+)</name>
        <dbReference type="ChEBI" id="CHEBI:18420"/>
    </cofactor>
</comment>
<dbReference type="NCBIfam" id="TIGR01549">
    <property type="entry name" value="HAD-SF-IA-v1"/>
    <property type="match status" value="1"/>
</dbReference>
<dbReference type="InterPro" id="IPR036412">
    <property type="entry name" value="HAD-like_sf"/>
</dbReference>
<dbReference type="InterPro" id="IPR050155">
    <property type="entry name" value="HAD-like_hydrolase_sf"/>
</dbReference>
<dbReference type="Gene3D" id="1.10.150.240">
    <property type="entry name" value="Putative phosphatase, domain 2"/>
    <property type="match status" value="1"/>
</dbReference>
<dbReference type="NCBIfam" id="NF009695">
    <property type="entry name" value="PRK13222.1-2"/>
    <property type="match status" value="1"/>
</dbReference>
<sequence>MHNILSGKRLVAFDLDGTLIDSVPDLAAGLQAALAELGLPRPDDVQVADWVGNGAAKLVERGLAWALGESPSPELQEAGLAAFMRHYGAAPFARTVLHEGVAATLTALEERGFRLALITNKPERFIAPILGHFGLLEHFALCIGGDSLAEKKPSPLPLLYVANALGVEPRACVMVGDSRHDIQAGQAAGFATVALPYGYNHGEPIEASRPDACIDSLAALLD</sequence>
<organism evidence="11 12">
    <name type="scientific">Vreelandella malpeensis</name>
    <dbReference type="NCBI Taxonomy" id="1172368"/>
    <lineage>
        <taxon>Bacteria</taxon>
        <taxon>Pseudomonadati</taxon>
        <taxon>Pseudomonadota</taxon>
        <taxon>Gammaproteobacteria</taxon>
        <taxon>Oceanospirillales</taxon>
        <taxon>Halomonadaceae</taxon>
        <taxon>Vreelandella</taxon>
    </lineage>
</organism>
<comment type="catalytic activity">
    <reaction evidence="1 10">
        <text>2-phosphoglycolate + H2O = glycolate + phosphate</text>
        <dbReference type="Rhea" id="RHEA:14369"/>
        <dbReference type="ChEBI" id="CHEBI:15377"/>
        <dbReference type="ChEBI" id="CHEBI:29805"/>
        <dbReference type="ChEBI" id="CHEBI:43474"/>
        <dbReference type="ChEBI" id="CHEBI:58033"/>
        <dbReference type="EC" id="3.1.3.18"/>
    </reaction>
</comment>
<reference evidence="11 12" key="1">
    <citation type="journal article" date="2021" name="Sci. Rep.">
        <title>Genome analysis of a halophilic bacterium Halomonas malpeensis YU-PRIM-29(T) reveals its exopolysaccharide and pigment producing capabilities.</title>
        <authorList>
            <person name="Athmika"/>
            <person name="Ghate S.D."/>
            <person name="Arun A.B."/>
            <person name="Rao S.S."/>
            <person name="Kumar S.T.A."/>
            <person name="Kandiyil M.K."/>
            <person name="Saptami K."/>
            <person name="Rekha P.D."/>
        </authorList>
    </citation>
    <scope>NUCLEOTIDE SEQUENCE [LARGE SCALE GENOMIC DNA]</scope>
    <source>
        <strain evidence="12">prim 29</strain>
    </source>
</reference>
<evidence type="ECO:0000256" key="2">
    <source>
        <dbReference type="ARBA" id="ARBA00001946"/>
    </source>
</evidence>
<evidence type="ECO:0000256" key="3">
    <source>
        <dbReference type="ARBA" id="ARBA00004818"/>
    </source>
</evidence>
<evidence type="ECO:0000256" key="5">
    <source>
        <dbReference type="ARBA" id="ARBA00013078"/>
    </source>
</evidence>
<dbReference type="SFLD" id="SFLDG01129">
    <property type="entry name" value="C1.5:_HAD__Beta-PGM__Phosphata"/>
    <property type="match status" value="1"/>
</dbReference>
<evidence type="ECO:0000256" key="6">
    <source>
        <dbReference type="ARBA" id="ARBA00022723"/>
    </source>
</evidence>
<evidence type="ECO:0000313" key="12">
    <source>
        <dbReference type="Proteomes" id="UP001319882"/>
    </source>
</evidence>
<dbReference type="InterPro" id="IPR006439">
    <property type="entry name" value="HAD-SF_hydro_IA"/>
</dbReference>
<dbReference type="SFLD" id="SFLDS00003">
    <property type="entry name" value="Haloacid_Dehalogenase"/>
    <property type="match status" value="1"/>
</dbReference>
<comment type="similarity">
    <text evidence="4 10">Belongs to the HAD-like hydrolase superfamily. CbbY/CbbZ/Gph/YieH family.</text>
</comment>
<keyword evidence="12" id="KW-1185">Reference proteome</keyword>
<evidence type="ECO:0000256" key="1">
    <source>
        <dbReference type="ARBA" id="ARBA00000830"/>
    </source>
</evidence>
<evidence type="ECO:0000313" key="11">
    <source>
        <dbReference type="EMBL" id="MCB8888598.1"/>
    </source>
</evidence>
<evidence type="ECO:0000256" key="8">
    <source>
        <dbReference type="ARBA" id="ARBA00022842"/>
    </source>
</evidence>
<keyword evidence="9 10" id="KW-0119">Carbohydrate metabolism</keyword>
<keyword evidence="7 10" id="KW-0378">Hydrolase</keyword>
<dbReference type="PANTHER" id="PTHR43434:SF1">
    <property type="entry name" value="PHOSPHOGLYCOLATE PHOSPHATASE"/>
    <property type="match status" value="1"/>
</dbReference>
<dbReference type="NCBIfam" id="TIGR01449">
    <property type="entry name" value="PGP_bact"/>
    <property type="match status" value="1"/>
</dbReference>
<protein>
    <recommendedName>
        <fullName evidence="5 10">Phosphoglycolate phosphatase</fullName>
        <shortName evidence="10">PGP</shortName>
        <shortName evidence="10">PGPase</shortName>
        <ecNumber evidence="5 10">3.1.3.18</ecNumber>
    </recommendedName>
</protein>
<dbReference type="PRINTS" id="PR00413">
    <property type="entry name" value="HADHALOGNASE"/>
</dbReference>
<dbReference type="NCBIfam" id="TIGR01509">
    <property type="entry name" value="HAD-SF-IA-v3"/>
    <property type="match status" value="1"/>
</dbReference>
<dbReference type="SUPFAM" id="SSF56784">
    <property type="entry name" value="HAD-like"/>
    <property type="match status" value="1"/>
</dbReference>
<evidence type="ECO:0000256" key="4">
    <source>
        <dbReference type="ARBA" id="ARBA00006171"/>
    </source>
</evidence>
<feature type="binding site" evidence="10">
    <location>
        <position position="14"/>
    </location>
    <ligand>
        <name>Mg(2+)</name>
        <dbReference type="ChEBI" id="CHEBI:18420"/>
    </ligand>
</feature>
<gene>
    <name evidence="11" type="ORF">GEV37_05610</name>
</gene>
<dbReference type="Pfam" id="PF00702">
    <property type="entry name" value="Hydrolase"/>
    <property type="match status" value="1"/>
</dbReference>
<evidence type="ECO:0000256" key="7">
    <source>
        <dbReference type="ARBA" id="ARBA00022801"/>
    </source>
</evidence>
<evidence type="ECO:0000256" key="9">
    <source>
        <dbReference type="ARBA" id="ARBA00023277"/>
    </source>
</evidence>
<dbReference type="InterPro" id="IPR023198">
    <property type="entry name" value="PGP-like_dom2"/>
</dbReference>
<dbReference type="EC" id="3.1.3.18" evidence="5 10"/>
<name>A0ABS8DRD7_9GAMM</name>
<dbReference type="PANTHER" id="PTHR43434">
    <property type="entry name" value="PHOSPHOGLYCOLATE PHOSPHATASE"/>
    <property type="match status" value="1"/>
</dbReference>
<keyword evidence="8 10" id="KW-0460">Magnesium</keyword>
<feature type="binding site" evidence="10">
    <location>
        <position position="177"/>
    </location>
    <ligand>
        <name>Mg(2+)</name>
        <dbReference type="ChEBI" id="CHEBI:18420"/>
    </ligand>
</feature>
<dbReference type="HAMAP" id="MF_00495">
    <property type="entry name" value="GPH_hydrolase_bact"/>
    <property type="match status" value="1"/>
</dbReference>
<dbReference type="EMBL" id="WHVL01000002">
    <property type="protein sequence ID" value="MCB8888598.1"/>
    <property type="molecule type" value="Genomic_DNA"/>
</dbReference>
<accession>A0ABS8DRD7</accession>
<evidence type="ECO:0000256" key="10">
    <source>
        <dbReference type="HAMAP-Rule" id="MF_00495"/>
    </source>
</evidence>
<dbReference type="InterPro" id="IPR037512">
    <property type="entry name" value="PGPase_prok"/>
</dbReference>
<dbReference type="SFLD" id="SFLDG01135">
    <property type="entry name" value="C1.5.6:_HAD__Beta-PGM__Phospha"/>
    <property type="match status" value="1"/>
</dbReference>
<keyword evidence="6 10" id="KW-0479">Metal-binding</keyword>
<dbReference type="Gene3D" id="3.40.50.1000">
    <property type="entry name" value="HAD superfamily/HAD-like"/>
    <property type="match status" value="1"/>
</dbReference>
<dbReference type="GO" id="GO:0008967">
    <property type="term" value="F:phosphoglycolate phosphatase activity"/>
    <property type="evidence" value="ECO:0007669"/>
    <property type="project" value="UniProtKB-EC"/>
</dbReference>
<feature type="binding site" evidence="10">
    <location>
        <position position="16"/>
    </location>
    <ligand>
        <name>Mg(2+)</name>
        <dbReference type="ChEBI" id="CHEBI:18420"/>
    </ligand>
</feature>
<comment type="caution">
    <text evidence="11">The sequence shown here is derived from an EMBL/GenBank/DDBJ whole genome shotgun (WGS) entry which is preliminary data.</text>
</comment>
<feature type="active site" description="Nucleophile" evidence="10">
    <location>
        <position position="14"/>
    </location>
</feature>